<dbReference type="Pfam" id="PF26571">
    <property type="entry name" value="VldE"/>
    <property type="match status" value="1"/>
</dbReference>
<evidence type="ECO:0000313" key="2">
    <source>
        <dbReference type="EMBL" id="CAA9362327.1"/>
    </source>
</evidence>
<proteinExistence type="predicted"/>
<feature type="domain" description="ARB-07466-like C-terminal" evidence="1">
    <location>
        <begin position="30"/>
        <end position="124"/>
    </location>
</feature>
<gene>
    <name evidence="2" type="ORF">AVDCRST_MAG46-3392</name>
</gene>
<reference evidence="2" key="1">
    <citation type="submission" date="2020-02" db="EMBL/GenBank/DDBJ databases">
        <authorList>
            <person name="Meier V. D."/>
        </authorList>
    </citation>
    <scope>NUCLEOTIDE SEQUENCE</scope>
    <source>
        <strain evidence="2">AVDCRST_MAG46</strain>
    </source>
</reference>
<name>A0A6J4MMP3_9ACTN</name>
<sequence>MASDSSRSAIPVGGLTYEHGAGTATWGLRRHAAWSSRVVKHQYAVDTVIGYRPSSTSDHGTRLAADFMVGSKTTKGYRLARFAKKHYRQLNVTYVIWYQRIWSVERADEGWRPMSDQGSVTANHKDHVHVSFRAKARKRTYQP</sequence>
<dbReference type="InterPro" id="IPR058593">
    <property type="entry name" value="ARB_07466-like_C"/>
</dbReference>
<dbReference type="AlphaFoldDB" id="A0A6J4MMP3"/>
<dbReference type="EMBL" id="CADCUD010000240">
    <property type="protein sequence ID" value="CAA9362327.1"/>
    <property type="molecule type" value="Genomic_DNA"/>
</dbReference>
<protein>
    <recommendedName>
        <fullName evidence="1">ARB-07466-like C-terminal domain-containing protein</fullName>
    </recommendedName>
</protein>
<accession>A0A6J4MMP3</accession>
<evidence type="ECO:0000259" key="1">
    <source>
        <dbReference type="Pfam" id="PF26571"/>
    </source>
</evidence>
<organism evidence="2">
    <name type="scientific">uncultured Nocardioidaceae bacterium</name>
    <dbReference type="NCBI Taxonomy" id="253824"/>
    <lineage>
        <taxon>Bacteria</taxon>
        <taxon>Bacillati</taxon>
        <taxon>Actinomycetota</taxon>
        <taxon>Actinomycetes</taxon>
        <taxon>Propionibacteriales</taxon>
        <taxon>Nocardioidaceae</taxon>
        <taxon>environmental samples</taxon>
    </lineage>
</organism>